<evidence type="ECO:0000256" key="2">
    <source>
        <dbReference type="ARBA" id="ARBA00022980"/>
    </source>
</evidence>
<dbReference type="Pfam" id="PF00468">
    <property type="entry name" value="Ribosomal_L34"/>
    <property type="match status" value="1"/>
</dbReference>
<evidence type="ECO:0000256" key="1">
    <source>
        <dbReference type="ARBA" id="ARBA00010111"/>
    </source>
</evidence>
<keyword evidence="2 5" id="KW-0689">Ribosomal protein</keyword>
<dbReference type="Gene3D" id="1.10.287.3980">
    <property type="match status" value="1"/>
</dbReference>
<reference evidence="5" key="1">
    <citation type="journal article" date="2017" name="J. Phycol.">
        <title>Analysis of chloroplast genomes and a supermatrix inform reclassification of the Rhodomelaceae (Rhodophyta).</title>
        <authorList>
            <person name="Diaz-Tapia P."/>
            <person name="Maggs C.A."/>
            <person name="West J.A."/>
            <person name="Verbruggen H."/>
        </authorList>
    </citation>
    <scope>NUCLEOTIDE SEQUENCE</scope>
    <source>
        <strain evidence="5">JW2841</strain>
    </source>
</reference>
<evidence type="ECO:0000256" key="3">
    <source>
        <dbReference type="ARBA" id="ARBA00023274"/>
    </source>
</evidence>
<dbReference type="RefSeq" id="YP_009392161.1">
    <property type="nucleotide sequence ID" value="NC_035262.1"/>
</dbReference>
<evidence type="ECO:0000256" key="4">
    <source>
        <dbReference type="SAM" id="MobiDB-lite"/>
    </source>
</evidence>
<dbReference type="EMBL" id="MF101415">
    <property type="protein sequence ID" value="ARW60723.1"/>
    <property type="molecule type" value="Genomic_DNA"/>
</dbReference>
<keyword evidence="3" id="KW-0687">Ribonucleoprotein</keyword>
<dbReference type="GO" id="GO:0005840">
    <property type="term" value="C:ribosome"/>
    <property type="evidence" value="ECO:0007669"/>
    <property type="project" value="UniProtKB-KW"/>
</dbReference>
<protein>
    <submittedName>
        <fullName evidence="5">Ribosomal protein L34</fullName>
    </submittedName>
</protein>
<accession>A0A1Z1M4G0</accession>
<keyword evidence="5" id="KW-0150">Chloroplast</keyword>
<keyword evidence="5" id="KW-0934">Plastid</keyword>
<feature type="region of interest" description="Disordered" evidence="4">
    <location>
        <begin position="1"/>
        <end position="25"/>
    </location>
</feature>
<gene>
    <name evidence="5" type="primary">rpl34</name>
</gene>
<dbReference type="GO" id="GO:1990904">
    <property type="term" value="C:ribonucleoprotein complex"/>
    <property type="evidence" value="ECO:0007669"/>
    <property type="project" value="UniProtKB-KW"/>
</dbReference>
<dbReference type="GO" id="GO:0006412">
    <property type="term" value="P:translation"/>
    <property type="evidence" value="ECO:0007669"/>
    <property type="project" value="InterPro"/>
</dbReference>
<geneLocation type="chloroplast" evidence="5"/>
<comment type="similarity">
    <text evidence="1">Belongs to the bacterial ribosomal protein bL34 family.</text>
</comment>
<proteinExistence type="inferred from homology"/>
<evidence type="ECO:0000313" key="5">
    <source>
        <dbReference type="EMBL" id="ARW60723.1"/>
    </source>
</evidence>
<name>A0A1Z1M4G0_OSMFI</name>
<sequence>MHTGTKRKKMKKSGFLSRMRKKSGKRIINTKRKKKRFQINLS</sequence>
<dbReference type="AlphaFoldDB" id="A0A1Z1M4G0"/>
<dbReference type="GO" id="GO:0003735">
    <property type="term" value="F:structural constituent of ribosome"/>
    <property type="evidence" value="ECO:0007669"/>
    <property type="project" value="InterPro"/>
</dbReference>
<dbReference type="GeneID" id="33353653"/>
<organism evidence="5">
    <name type="scientific">Osmundaria fimbriata</name>
    <name type="common">Red alga</name>
    <name type="synonym">Delesseria fimbriata</name>
    <dbReference type="NCBI Taxonomy" id="228265"/>
    <lineage>
        <taxon>Eukaryota</taxon>
        <taxon>Rhodophyta</taxon>
        <taxon>Florideophyceae</taxon>
        <taxon>Rhodymeniophycidae</taxon>
        <taxon>Ceramiales</taxon>
        <taxon>Rhodomelaceae</taxon>
        <taxon>Amansieae</taxon>
        <taxon>Osmundaria</taxon>
    </lineage>
</organism>
<dbReference type="InterPro" id="IPR000271">
    <property type="entry name" value="Ribosomal_bL34"/>
</dbReference>